<dbReference type="Proteomes" id="UP001163064">
    <property type="component" value="Unassembled WGS sequence"/>
</dbReference>
<gene>
    <name evidence="2" type="ORF">OFY01_22455</name>
</gene>
<reference evidence="2" key="1">
    <citation type="submission" date="2022-10" db="EMBL/GenBank/DDBJ databases">
        <title>Streptomyces beihaiensis sp. nov., a chitin degrading actinobacterium, isolated from shrimp pond soil.</title>
        <authorList>
            <person name="Xie J."/>
            <person name="Shen N."/>
        </authorList>
    </citation>
    <scope>NUCLEOTIDE SEQUENCE</scope>
    <source>
        <strain evidence="2">GXMU-J5</strain>
    </source>
</reference>
<dbReference type="InterPro" id="IPR007278">
    <property type="entry name" value="DUF397"/>
</dbReference>
<protein>
    <submittedName>
        <fullName evidence="2">DUF397 domain-containing protein</fullName>
    </submittedName>
</protein>
<feature type="domain" description="DUF397" evidence="1">
    <location>
        <begin position="7"/>
        <end position="25"/>
    </location>
</feature>
<keyword evidence="3" id="KW-1185">Reference proteome</keyword>
<evidence type="ECO:0000313" key="2">
    <source>
        <dbReference type="EMBL" id="MCX3062470.1"/>
    </source>
</evidence>
<proteinExistence type="predicted"/>
<accession>A0ABT3U2H4</accession>
<dbReference type="Pfam" id="PF04149">
    <property type="entry name" value="DUF397"/>
    <property type="match status" value="2"/>
</dbReference>
<sequence length="87" mass="9506">MNIPEEAWFKSSYSDQTGGSCVEVANLWFKFSYSSDAGGNCVEVADLARTHAHIAVRDSKRPDGPVLALPPEAFAAFVGHVGRRRRP</sequence>
<evidence type="ECO:0000313" key="3">
    <source>
        <dbReference type="Proteomes" id="UP001163064"/>
    </source>
</evidence>
<evidence type="ECO:0000259" key="1">
    <source>
        <dbReference type="Pfam" id="PF04149"/>
    </source>
</evidence>
<name>A0ABT3U2H4_9ACTN</name>
<dbReference type="EMBL" id="JAPHNL010000273">
    <property type="protein sequence ID" value="MCX3062470.1"/>
    <property type="molecule type" value="Genomic_DNA"/>
</dbReference>
<dbReference type="RefSeq" id="WP_266602725.1">
    <property type="nucleotide sequence ID" value="NZ_JAPHNL010000273.1"/>
</dbReference>
<comment type="caution">
    <text evidence="2">The sequence shown here is derived from an EMBL/GenBank/DDBJ whole genome shotgun (WGS) entry which is preliminary data.</text>
</comment>
<feature type="domain" description="DUF397" evidence="1">
    <location>
        <begin position="28"/>
        <end position="81"/>
    </location>
</feature>
<organism evidence="2 3">
    <name type="scientific">Streptomyces beihaiensis</name>
    <dbReference type="NCBI Taxonomy" id="2984495"/>
    <lineage>
        <taxon>Bacteria</taxon>
        <taxon>Bacillati</taxon>
        <taxon>Actinomycetota</taxon>
        <taxon>Actinomycetes</taxon>
        <taxon>Kitasatosporales</taxon>
        <taxon>Streptomycetaceae</taxon>
        <taxon>Streptomyces</taxon>
    </lineage>
</organism>